<accession>A0AAX4PA91</accession>
<evidence type="ECO:0000256" key="2">
    <source>
        <dbReference type="SAM" id="MobiDB-lite"/>
    </source>
</evidence>
<dbReference type="PANTHER" id="PTHR13523">
    <property type="entry name" value="COILED-COIL-HELIX-COILED-COIL-HELIX DOMAIN CONTAINING 2/NUR77"/>
    <property type="match status" value="1"/>
</dbReference>
<evidence type="ECO:0000259" key="3">
    <source>
        <dbReference type="Pfam" id="PF06747"/>
    </source>
</evidence>
<dbReference type="GO" id="GO:0005739">
    <property type="term" value="C:mitochondrion"/>
    <property type="evidence" value="ECO:0007669"/>
    <property type="project" value="TreeGrafter"/>
</dbReference>
<dbReference type="PANTHER" id="PTHR13523:SF2">
    <property type="entry name" value="COILED-COIL-HELIX-COILED-COIL-HELIX DOMAIN CONTAINING 2, ISOFORM A-RELATED"/>
    <property type="match status" value="1"/>
</dbReference>
<dbReference type="Pfam" id="PF06747">
    <property type="entry name" value="CHCH"/>
    <property type="match status" value="1"/>
</dbReference>
<feature type="domain" description="CHCH" evidence="3">
    <location>
        <begin position="98"/>
        <end position="130"/>
    </location>
</feature>
<organism evidence="4 5">
    <name type="scientific">Chloropicon roscoffensis</name>
    <dbReference type="NCBI Taxonomy" id="1461544"/>
    <lineage>
        <taxon>Eukaryota</taxon>
        <taxon>Viridiplantae</taxon>
        <taxon>Chlorophyta</taxon>
        <taxon>Chloropicophyceae</taxon>
        <taxon>Chloropicales</taxon>
        <taxon>Chloropicaceae</taxon>
        <taxon>Chloropicon</taxon>
    </lineage>
</organism>
<sequence>MPRRRGGGGGARRRSGGGLFGGSAPAKASQAPPPAVPQRSTGGGFLGTMMQGFALGTGSAVAHEAIHGAVRSFSGGSEGEHAQQHQQVAPQGGAAEACGAQQKAFLDCMQANGGEMTMCQYYFDAMQKCKIGGDNLQY</sequence>
<dbReference type="AlphaFoldDB" id="A0AAX4PA91"/>
<protein>
    <recommendedName>
        <fullName evidence="3">CHCH domain-containing protein</fullName>
    </recommendedName>
</protein>
<gene>
    <name evidence="4" type="ORF">HKI87_07g46770</name>
</gene>
<feature type="compositionally biased region" description="Basic residues" evidence="2">
    <location>
        <begin position="1"/>
        <end position="15"/>
    </location>
</feature>
<dbReference type="InterPro" id="IPR055304">
    <property type="entry name" value="CHCHD2/10-like"/>
</dbReference>
<reference evidence="4 5" key="1">
    <citation type="submission" date="2024-03" db="EMBL/GenBank/DDBJ databases">
        <title>Complete genome sequence of the green alga Chloropicon roscoffensis RCC1871.</title>
        <authorList>
            <person name="Lemieux C."/>
            <person name="Pombert J.-F."/>
            <person name="Otis C."/>
            <person name="Turmel M."/>
        </authorList>
    </citation>
    <scope>NUCLEOTIDE SEQUENCE [LARGE SCALE GENOMIC DNA]</scope>
    <source>
        <strain evidence="4 5">RCC1871</strain>
    </source>
</reference>
<keyword evidence="5" id="KW-1185">Reference proteome</keyword>
<dbReference type="InterPro" id="IPR010625">
    <property type="entry name" value="CHCH"/>
</dbReference>
<dbReference type="SUPFAM" id="SSF47072">
    <property type="entry name" value="Cysteine alpha-hairpin motif"/>
    <property type="match status" value="1"/>
</dbReference>
<proteinExistence type="predicted"/>
<dbReference type="GO" id="GO:0007005">
    <property type="term" value="P:mitochondrion organization"/>
    <property type="evidence" value="ECO:0007669"/>
    <property type="project" value="InterPro"/>
</dbReference>
<evidence type="ECO:0000313" key="5">
    <source>
        <dbReference type="Proteomes" id="UP001472866"/>
    </source>
</evidence>
<dbReference type="InterPro" id="IPR009069">
    <property type="entry name" value="Cys_alpha_HP_mot_SF"/>
</dbReference>
<keyword evidence="1" id="KW-1015">Disulfide bond</keyword>
<dbReference type="GO" id="GO:0005634">
    <property type="term" value="C:nucleus"/>
    <property type="evidence" value="ECO:0007669"/>
    <property type="project" value="TreeGrafter"/>
</dbReference>
<evidence type="ECO:0000313" key="4">
    <source>
        <dbReference type="EMBL" id="WZN63132.1"/>
    </source>
</evidence>
<dbReference type="EMBL" id="CP151507">
    <property type="protein sequence ID" value="WZN63132.1"/>
    <property type="molecule type" value="Genomic_DNA"/>
</dbReference>
<name>A0AAX4PA91_9CHLO</name>
<feature type="region of interest" description="Disordered" evidence="2">
    <location>
        <begin position="1"/>
        <end position="43"/>
    </location>
</feature>
<evidence type="ECO:0000256" key="1">
    <source>
        <dbReference type="ARBA" id="ARBA00023157"/>
    </source>
</evidence>
<dbReference type="Proteomes" id="UP001472866">
    <property type="component" value="Chromosome 07"/>
</dbReference>